<feature type="compositionally biased region" description="Gly residues" evidence="1">
    <location>
        <begin position="89"/>
        <end position="98"/>
    </location>
</feature>
<evidence type="ECO:0000256" key="1">
    <source>
        <dbReference type="SAM" id="MobiDB-lite"/>
    </source>
</evidence>
<proteinExistence type="predicted"/>
<feature type="region of interest" description="Disordered" evidence="1">
    <location>
        <begin position="1"/>
        <end position="100"/>
    </location>
</feature>
<feature type="compositionally biased region" description="Basic and acidic residues" evidence="1">
    <location>
        <begin position="35"/>
        <end position="57"/>
    </location>
</feature>
<keyword evidence="3" id="KW-1185">Reference proteome</keyword>
<dbReference type="RefSeq" id="WP_106336171.1">
    <property type="nucleotide sequence ID" value="NZ_PVZS01000007.1"/>
</dbReference>
<name>A0A2T1HV61_9HYPH</name>
<evidence type="ECO:0000313" key="2">
    <source>
        <dbReference type="EMBL" id="PSC05534.1"/>
    </source>
</evidence>
<dbReference type="AlphaFoldDB" id="A0A2T1HV61"/>
<comment type="caution">
    <text evidence="2">The sequence shown here is derived from an EMBL/GenBank/DDBJ whole genome shotgun (WGS) entry which is preliminary data.</text>
</comment>
<accession>A0A2T1HV61</accession>
<protein>
    <submittedName>
        <fullName evidence="2">Uncharacterized protein</fullName>
    </submittedName>
</protein>
<sequence>MPHDGERGHHHHHHHDHGDDHDQWREQFGSGLHQGHGDGDHSGPGHARHDGFHDPGAPHDSFGQGPDGAAAHHDGSSGQPGPVEPAHGDGAGHPGGTDFGLDGHGLDALLFGHLADQFGSPGASGAPIVIIPIEHLDLTLVNLVQNTLVENTSVIFNAAPGGAIDVAGNVNALGSQTSLVDHAPTAPDQHLLA</sequence>
<feature type="compositionally biased region" description="Basic and acidic residues" evidence="1">
    <location>
        <begin position="16"/>
        <end position="25"/>
    </location>
</feature>
<organism evidence="2 3">
    <name type="scientific">Alsobacter soli</name>
    <dbReference type="NCBI Taxonomy" id="2109933"/>
    <lineage>
        <taxon>Bacteria</taxon>
        <taxon>Pseudomonadati</taxon>
        <taxon>Pseudomonadota</taxon>
        <taxon>Alphaproteobacteria</taxon>
        <taxon>Hyphomicrobiales</taxon>
        <taxon>Alsobacteraceae</taxon>
        <taxon>Alsobacter</taxon>
    </lineage>
</organism>
<reference evidence="3" key="1">
    <citation type="submission" date="2018-03" db="EMBL/GenBank/DDBJ databases">
        <authorList>
            <person name="Sun L."/>
            <person name="Liu H."/>
            <person name="Chen W."/>
            <person name="Huang K."/>
            <person name="Liu W."/>
            <person name="Gao X."/>
        </authorList>
    </citation>
    <scope>NUCLEOTIDE SEQUENCE [LARGE SCALE GENOMIC DNA]</scope>
    <source>
        <strain evidence="3">SH9</strain>
    </source>
</reference>
<evidence type="ECO:0000313" key="3">
    <source>
        <dbReference type="Proteomes" id="UP000239772"/>
    </source>
</evidence>
<gene>
    <name evidence="2" type="ORF">SLNSH_08060</name>
</gene>
<dbReference type="EMBL" id="PVZS01000007">
    <property type="protein sequence ID" value="PSC05534.1"/>
    <property type="molecule type" value="Genomic_DNA"/>
</dbReference>
<dbReference type="Proteomes" id="UP000239772">
    <property type="component" value="Unassembled WGS sequence"/>
</dbReference>